<evidence type="ECO:0000256" key="4">
    <source>
        <dbReference type="ARBA" id="ARBA00023163"/>
    </source>
</evidence>
<evidence type="ECO:0000313" key="9">
    <source>
        <dbReference type="EMBL" id="SPE22336.1"/>
    </source>
</evidence>
<dbReference type="InterPro" id="IPR036388">
    <property type="entry name" value="WH-like_DNA-bd_sf"/>
</dbReference>
<name>A0A223K5F2_LATSK</name>
<comment type="subcellular location">
    <subcellularLocation>
        <location evidence="1">Cytoplasm</location>
    </subcellularLocation>
</comment>
<reference evidence="9 10" key="1">
    <citation type="submission" date="2018-02" db="EMBL/GenBank/DDBJ databases">
        <authorList>
            <person name="Rodrigo-Torres L."/>
            <person name="Arahal R. D."/>
            <person name="Lucena T."/>
        </authorList>
    </citation>
    <scope>NUCLEOTIDE SEQUENCE [LARGE SCALE GENOMIC DNA]</scope>
    <source>
        <strain evidence="9 10">CECT 9267</strain>
    </source>
</reference>
<dbReference type="AlphaFoldDB" id="A0A223K5F2"/>
<comment type="caution">
    <text evidence="9">The sequence shown here is derived from an EMBL/GenBank/DDBJ whole genome shotgun (WGS) entry which is preliminary data.</text>
</comment>
<dbReference type="SMART" id="SM00347">
    <property type="entry name" value="HTH_MARR"/>
    <property type="match status" value="1"/>
</dbReference>
<dbReference type="PANTHER" id="PTHR42756:SF1">
    <property type="entry name" value="TRANSCRIPTIONAL REPRESSOR OF EMRAB OPERON"/>
    <property type="match status" value="1"/>
</dbReference>
<proteinExistence type="inferred from homology"/>
<dbReference type="Pfam" id="PF22381">
    <property type="entry name" value="Staph_reg_Sar_Rot"/>
    <property type="match status" value="1"/>
</dbReference>
<keyword evidence="3" id="KW-0238">DNA-binding</keyword>
<dbReference type="PANTHER" id="PTHR42756">
    <property type="entry name" value="TRANSCRIPTIONAL REGULATOR, MARR"/>
    <property type="match status" value="1"/>
</dbReference>
<evidence type="ECO:0000256" key="1">
    <source>
        <dbReference type="ARBA" id="ARBA00004496"/>
    </source>
</evidence>
<sequence>MDYLSQWYIEYRSVSSNLNAICHKHDISLEQFLYLERLVMEGTQSPSELAMVFKISSPIVTRKLNVLQDKKMIEKLRGERQDQRLVNITITDEGRKIYKKVNRDITEWEEHRQSTAVPTLGRSFLGQQ</sequence>
<evidence type="ECO:0000256" key="2">
    <source>
        <dbReference type="ARBA" id="ARBA00023015"/>
    </source>
</evidence>
<dbReference type="InterPro" id="IPR036390">
    <property type="entry name" value="WH_DNA-bd_sf"/>
</dbReference>
<dbReference type="GO" id="GO:0005737">
    <property type="term" value="C:cytoplasm"/>
    <property type="evidence" value="ECO:0007669"/>
    <property type="project" value="UniProtKB-SubCell"/>
</dbReference>
<dbReference type="InterPro" id="IPR055166">
    <property type="entry name" value="Transc_reg_Sar_Rot_HTH"/>
</dbReference>
<dbReference type="PROSITE" id="PS50995">
    <property type="entry name" value="HTH_MARR_2"/>
    <property type="match status" value="1"/>
</dbReference>
<accession>A0A223K5F2</accession>
<dbReference type="GO" id="GO:0003700">
    <property type="term" value="F:DNA-binding transcription factor activity"/>
    <property type="evidence" value="ECO:0007669"/>
    <property type="project" value="InterPro"/>
</dbReference>
<dbReference type="RefSeq" id="WP_025016083.1">
    <property type="nucleotide sequence ID" value="NZ_BJLN01000003.1"/>
</dbReference>
<dbReference type="SUPFAM" id="SSF46785">
    <property type="entry name" value="Winged helix' DNA-binding domain"/>
    <property type="match status" value="1"/>
</dbReference>
<dbReference type="Gene3D" id="1.10.10.10">
    <property type="entry name" value="Winged helix-like DNA-binding domain superfamily/Winged helix DNA-binding domain"/>
    <property type="match status" value="1"/>
</dbReference>
<evidence type="ECO:0000313" key="10">
    <source>
        <dbReference type="Proteomes" id="UP000239650"/>
    </source>
</evidence>
<evidence type="ECO:0000259" key="8">
    <source>
        <dbReference type="PROSITE" id="PS50995"/>
    </source>
</evidence>
<evidence type="ECO:0000256" key="3">
    <source>
        <dbReference type="ARBA" id="ARBA00023125"/>
    </source>
</evidence>
<feature type="domain" description="HTH marR-type" evidence="8">
    <location>
        <begin position="1"/>
        <end position="128"/>
    </location>
</feature>
<dbReference type="Proteomes" id="UP000239650">
    <property type="component" value="Unassembled WGS sequence"/>
</dbReference>
<protein>
    <recommendedName>
        <fullName evidence="6">HTH-type transcriptional regulator SarZ</fullName>
    </recommendedName>
    <alternativeName>
        <fullName evidence="7">Staphylococcal accessory regulator Z</fullName>
    </alternativeName>
</protein>
<keyword evidence="2" id="KW-0805">Transcription regulation</keyword>
<evidence type="ECO:0000256" key="5">
    <source>
        <dbReference type="ARBA" id="ARBA00046337"/>
    </source>
</evidence>
<dbReference type="EMBL" id="OKRC01000008">
    <property type="protein sequence ID" value="SPE22336.1"/>
    <property type="molecule type" value="Genomic_DNA"/>
</dbReference>
<comment type="similarity">
    <text evidence="5">Belongs to the SarZ family.</text>
</comment>
<dbReference type="InterPro" id="IPR000835">
    <property type="entry name" value="HTH_MarR-typ"/>
</dbReference>
<evidence type="ECO:0000256" key="6">
    <source>
        <dbReference type="ARBA" id="ARBA00047188"/>
    </source>
</evidence>
<dbReference type="GeneID" id="57133047"/>
<organism evidence="9 10">
    <name type="scientific">Latilactobacillus sakei</name>
    <name type="common">Lactobacillus sakei</name>
    <dbReference type="NCBI Taxonomy" id="1599"/>
    <lineage>
        <taxon>Bacteria</taxon>
        <taxon>Bacillati</taxon>
        <taxon>Bacillota</taxon>
        <taxon>Bacilli</taxon>
        <taxon>Lactobacillales</taxon>
        <taxon>Lactobacillaceae</taxon>
        <taxon>Latilactobacillus</taxon>
    </lineage>
</organism>
<gene>
    <name evidence="9" type="ORF">LAS9267_01673</name>
</gene>
<evidence type="ECO:0000256" key="7">
    <source>
        <dbReference type="ARBA" id="ARBA00047207"/>
    </source>
</evidence>
<keyword evidence="4" id="KW-0804">Transcription</keyword>
<dbReference type="GO" id="GO:0003677">
    <property type="term" value="F:DNA binding"/>
    <property type="evidence" value="ECO:0007669"/>
    <property type="project" value="UniProtKB-KW"/>
</dbReference>